<keyword evidence="4 6" id="KW-0687">Ribonucleoprotein</keyword>
<dbReference type="Gene3D" id="2.30.30.790">
    <property type="match status" value="1"/>
</dbReference>
<dbReference type="PANTHER" id="PTHR15680:SF9">
    <property type="entry name" value="LARGE RIBOSOMAL SUBUNIT PROTEIN BL19M"/>
    <property type="match status" value="1"/>
</dbReference>
<dbReference type="PANTHER" id="PTHR15680">
    <property type="entry name" value="RIBOSOMAL PROTEIN L19"/>
    <property type="match status" value="1"/>
</dbReference>
<name>A0ABU8SLH0_9LACO</name>
<evidence type="ECO:0000256" key="4">
    <source>
        <dbReference type="ARBA" id="ARBA00023274"/>
    </source>
</evidence>
<evidence type="ECO:0000313" key="9">
    <source>
        <dbReference type="Proteomes" id="UP001370590"/>
    </source>
</evidence>
<dbReference type="Proteomes" id="UP001370590">
    <property type="component" value="Unassembled WGS sequence"/>
</dbReference>
<gene>
    <name evidence="6 8" type="primary">rplS</name>
    <name evidence="8" type="ORF">R4146_05430</name>
</gene>
<dbReference type="GO" id="GO:0005840">
    <property type="term" value="C:ribosome"/>
    <property type="evidence" value="ECO:0007669"/>
    <property type="project" value="UniProtKB-KW"/>
</dbReference>
<dbReference type="PRINTS" id="PR00061">
    <property type="entry name" value="RIBOSOMALL19"/>
</dbReference>
<evidence type="ECO:0000256" key="5">
    <source>
        <dbReference type="ARBA" id="ARBA00035171"/>
    </source>
</evidence>
<comment type="function">
    <text evidence="1 6 7">This protein is located at the 30S-50S ribosomal subunit interface and may play a role in the structure and function of the aminoacyl-tRNA binding site.</text>
</comment>
<dbReference type="InterPro" id="IPR018257">
    <property type="entry name" value="Ribosomal_bL19_CS"/>
</dbReference>
<dbReference type="PROSITE" id="PS01015">
    <property type="entry name" value="RIBOSOMAL_L19"/>
    <property type="match status" value="1"/>
</dbReference>
<organism evidence="8 9">
    <name type="scientific">Nicoliella lavandulae</name>
    <dbReference type="NCBI Taxonomy" id="3082954"/>
    <lineage>
        <taxon>Bacteria</taxon>
        <taxon>Bacillati</taxon>
        <taxon>Bacillota</taxon>
        <taxon>Bacilli</taxon>
        <taxon>Lactobacillales</taxon>
        <taxon>Lactobacillaceae</taxon>
        <taxon>Nicoliella</taxon>
    </lineage>
</organism>
<protein>
    <recommendedName>
        <fullName evidence="5 6">Large ribosomal subunit protein bL19</fullName>
    </recommendedName>
</protein>
<dbReference type="InterPro" id="IPR001857">
    <property type="entry name" value="Ribosomal_bL19"/>
</dbReference>
<dbReference type="InterPro" id="IPR038657">
    <property type="entry name" value="Ribosomal_bL19_sf"/>
</dbReference>
<keyword evidence="3 6" id="KW-0689">Ribosomal protein</keyword>
<evidence type="ECO:0000256" key="2">
    <source>
        <dbReference type="ARBA" id="ARBA00005781"/>
    </source>
</evidence>
<dbReference type="HAMAP" id="MF_00402">
    <property type="entry name" value="Ribosomal_bL19"/>
    <property type="match status" value="1"/>
</dbReference>
<dbReference type="EMBL" id="JAWMWH010000001">
    <property type="protein sequence ID" value="MEJ6400599.1"/>
    <property type="molecule type" value="Genomic_DNA"/>
</dbReference>
<evidence type="ECO:0000313" key="8">
    <source>
        <dbReference type="EMBL" id="MEJ6400599.1"/>
    </source>
</evidence>
<evidence type="ECO:0000256" key="1">
    <source>
        <dbReference type="ARBA" id="ARBA00002349"/>
    </source>
</evidence>
<dbReference type="InterPro" id="IPR008991">
    <property type="entry name" value="Translation_prot_SH3-like_sf"/>
</dbReference>
<evidence type="ECO:0000256" key="6">
    <source>
        <dbReference type="HAMAP-Rule" id="MF_00402"/>
    </source>
</evidence>
<dbReference type="NCBIfam" id="TIGR01024">
    <property type="entry name" value="rplS_bact"/>
    <property type="match status" value="1"/>
</dbReference>
<sequence length="119" mass="13601">MRQNSLIAKINADQLKSDLPDFRAGDTVRVHVKVVEGDRERIQLFTGVVIKRRGSGIQATYTVRKTSSGVGVERIFPLHSPRVAKIEVLRYGRVRRAKLYYLRELSGKSARIPASRRRR</sequence>
<dbReference type="PIRSF" id="PIRSF002191">
    <property type="entry name" value="Ribosomal_L19"/>
    <property type="match status" value="1"/>
</dbReference>
<keyword evidence="9" id="KW-1185">Reference proteome</keyword>
<reference evidence="8 9" key="1">
    <citation type="submission" date="2023-10" db="EMBL/GenBank/DDBJ databases">
        <title>Nicoliella lavandulae sp. nov. isolated from Lavandula angustifolia flowers.</title>
        <authorList>
            <person name="Alcantara C."/>
            <person name="Zuniga M."/>
            <person name="Landete J.M."/>
            <person name="Monedero V."/>
        </authorList>
    </citation>
    <scope>NUCLEOTIDE SEQUENCE [LARGE SCALE GENOMIC DNA]</scope>
    <source>
        <strain evidence="8 9">Es01</strain>
    </source>
</reference>
<evidence type="ECO:0000256" key="3">
    <source>
        <dbReference type="ARBA" id="ARBA00022980"/>
    </source>
</evidence>
<proteinExistence type="inferred from homology"/>
<evidence type="ECO:0000256" key="7">
    <source>
        <dbReference type="RuleBase" id="RU000559"/>
    </source>
</evidence>
<comment type="similarity">
    <text evidence="2 6 7">Belongs to the bacterial ribosomal protein bL19 family.</text>
</comment>
<comment type="caution">
    <text evidence="8">The sequence shown here is derived from an EMBL/GenBank/DDBJ whole genome shotgun (WGS) entry which is preliminary data.</text>
</comment>
<dbReference type="Pfam" id="PF01245">
    <property type="entry name" value="Ribosomal_L19"/>
    <property type="match status" value="1"/>
</dbReference>
<dbReference type="RefSeq" id="WP_339960405.1">
    <property type="nucleotide sequence ID" value="NZ_JAWMWH010000001.1"/>
</dbReference>
<dbReference type="SUPFAM" id="SSF50104">
    <property type="entry name" value="Translation proteins SH3-like domain"/>
    <property type="match status" value="1"/>
</dbReference>
<accession>A0ABU8SLH0</accession>